<evidence type="ECO:0000256" key="5">
    <source>
        <dbReference type="SAM" id="MobiDB-lite"/>
    </source>
</evidence>
<keyword evidence="3" id="KW-0677">Repeat</keyword>
<evidence type="ECO:0000313" key="7">
    <source>
        <dbReference type="Proteomes" id="UP000008066"/>
    </source>
</evidence>
<evidence type="ECO:0000256" key="1">
    <source>
        <dbReference type="ARBA" id="ARBA00004148"/>
    </source>
</evidence>
<dbReference type="GO" id="GO:0005774">
    <property type="term" value="C:vacuolar membrane"/>
    <property type="evidence" value="ECO:0007669"/>
    <property type="project" value="UniProtKB-SubCell"/>
</dbReference>
<feature type="compositionally biased region" description="Low complexity" evidence="5">
    <location>
        <begin position="362"/>
        <end position="375"/>
    </location>
</feature>
<evidence type="ECO:0000256" key="4">
    <source>
        <dbReference type="ARBA" id="ARBA00025740"/>
    </source>
</evidence>
<dbReference type="OMA" id="SDARWEM"/>
<dbReference type="eggNOG" id="KOG2111">
    <property type="taxonomic scope" value="Eukaryota"/>
</dbReference>
<dbReference type="SUPFAM" id="SSF50978">
    <property type="entry name" value="WD40 repeat-like"/>
    <property type="match status" value="1"/>
</dbReference>
<dbReference type="Pfam" id="PF00400">
    <property type="entry name" value="WD40"/>
    <property type="match status" value="2"/>
</dbReference>
<sequence>MNTRTPLEGPSQTVVLSISFNDDCSCFAVGLNTGFCNNASLRMTRDFNAGIGLVQMMGKANFVGLVGGGRQPKFASNKASLLTIIPFITRTLLLTLVVQLVLWDDSRNKVALEISALTPVRGVQLSKERVVVVLQNSVRVYRFAKPPSLLTAYETANNPWGLCCLSPRRLAFPGRTTGHVQLVELSSGNVSIIPAHSSAIRALALSSDGELLATASEMVYPPVHPLKPLSSPRLTTTKGTLIRVWATSNCARLAELRRGIDPATIFSLAFNPSATMLACTSDKSTLHIFDVPNPNRPSRPTQQPTALAGVPGIPSAANGAPETAISTTNGSNRGKWGFLAKLPMMPRVFKDVYSFASAPFASDDGASSEGSSTSSRMLGGLPMSESTTLGTSRPPKGIIGWLTDDVLLVVGAGADPRWEKFVVVEGPDGRRGLLRQGWKRYLGTP</sequence>
<dbReference type="InterPro" id="IPR015943">
    <property type="entry name" value="WD40/YVTN_repeat-like_dom_sf"/>
</dbReference>
<comment type="subcellular location">
    <subcellularLocation>
        <location evidence="1">Vacuole membrane</location>
        <topology evidence="1">Peripheral membrane protein</topology>
    </subcellularLocation>
</comment>
<feature type="region of interest" description="Disordered" evidence="5">
    <location>
        <begin position="362"/>
        <end position="392"/>
    </location>
</feature>
<feature type="region of interest" description="Disordered" evidence="5">
    <location>
        <begin position="293"/>
        <end position="328"/>
    </location>
</feature>
<dbReference type="SMART" id="SM00320">
    <property type="entry name" value="WD40"/>
    <property type="match status" value="2"/>
</dbReference>
<dbReference type="AlphaFoldDB" id="G0S0R9"/>
<keyword evidence="2" id="KW-0853">WD repeat</keyword>
<proteinExistence type="inferred from homology"/>
<dbReference type="PANTHER" id="PTHR11227">
    <property type="entry name" value="WD-REPEAT PROTEIN INTERACTING WITH PHOSPHOINOSIDES WIPI -RELATED"/>
    <property type="match status" value="1"/>
</dbReference>
<reference evidence="6 7" key="1">
    <citation type="journal article" date="2011" name="Cell">
        <title>Insight into structure and assembly of the nuclear pore complex by utilizing the genome of a eukaryotic thermophile.</title>
        <authorList>
            <person name="Amlacher S."/>
            <person name="Sarges P."/>
            <person name="Flemming D."/>
            <person name="van Noort V."/>
            <person name="Kunze R."/>
            <person name="Devos D.P."/>
            <person name="Arumugam M."/>
            <person name="Bork P."/>
            <person name="Hurt E."/>
        </authorList>
    </citation>
    <scope>NUCLEOTIDE SEQUENCE [LARGE SCALE GENOMIC DNA]</scope>
    <source>
        <strain evidence="7">DSM 1495 / CBS 144.50 / IMI 039719</strain>
    </source>
</reference>
<name>G0S0R9_CHATD</name>
<dbReference type="Proteomes" id="UP000008066">
    <property type="component" value="Unassembled WGS sequence"/>
</dbReference>
<evidence type="ECO:0000256" key="3">
    <source>
        <dbReference type="ARBA" id="ARBA00022737"/>
    </source>
</evidence>
<dbReference type="OrthoDB" id="1667587at2759"/>
<dbReference type="InterPro" id="IPR001680">
    <property type="entry name" value="WD40_rpt"/>
</dbReference>
<comment type="similarity">
    <text evidence="4">Belongs to the WD repeat PROPPIN family.</text>
</comment>
<evidence type="ECO:0000313" key="6">
    <source>
        <dbReference type="EMBL" id="EGS22629.1"/>
    </source>
</evidence>
<protein>
    <submittedName>
        <fullName evidence="6">Uncharacterized protein</fullName>
    </submittedName>
</protein>
<keyword evidence="7" id="KW-1185">Reference proteome</keyword>
<dbReference type="RefSeq" id="XP_006691621.1">
    <property type="nucleotide sequence ID" value="XM_006691558.1"/>
</dbReference>
<dbReference type="Gene3D" id="2.130.10.10">
    <property type="entry name" value="YVTN repeat-like/Quinoprotein amine dehydrogenase"/>
    <property type="match status" value="1"/>
</dbReference>
<gene>
    <name evidence="6" type="ORF">CTHT_0011010</name>
</gene>
<dbReference type="HOGENOM" id="CLU_025895_0_0_1"/>
<accession>G0S0R9</accession>
<organism evidence="7">
    <name type="scientific">Chaetomium thermophilum (strain DSM 1495 / CBS 144.50 / IMI 039719)</name>
    <name type="common">Thermochaetoides thermophila</name>
    <dbReference type="NCBI Taxonomy" id="759272"/>
    <lineage>
        <taxon>Eukaryota</taxon>
        <taxon>Fungi</taxon>
        <taxon>Dikarya</taxon>
        <taxon>Ascomycota</taxon>
        <taxon>Pezizomycotina</taxon>
        <taxon>Sordariomycetes</taxon>
        <taxon>Sordariomycetidae</taxon>
        <taxon>Sordariales</taxon>
        <taxon>Chaetomiaceae</taxon>
        <taxon>Thermochaetoides</taxon>
    </lineage>
</organism>
<dbReference type="EMBL" id="GL988039">
    <property type="protein sequence ID" value="EGS22629.1"/>
    <property type="molecule type" value="Genomic_DNA"/>
</dbReference>
<dbReference type="STRING" id="759272.G0S0R9"/>
<dbReference type="InterPro" id="IPR048720">
    <property type="entry name" value="PROPPIN"/>
</dbReference>
<dbReference type="GeneID" id="18255139"/>
<dbReference type="KEGG" id="cthr:CTHT_0011010"/>
<evidence type="ECO:0000256" key="2">
    <source>
        <dbReference type="ARBA" id="ARBA00022574"/>
    </source>
</evidence>
<dbReference type="InterPro" id="IPR036322">
    <property type="entry name" value="WD40_repeat_dom_sf"/>
</dbReference>
<feature type="compositionally biased region" description="Polar residues" evidence="5">
    <location>
        <begin position="296"/>
        <end position="305"/>
    </location>
</feature>